<dbReference type="InterPro" id="IPR002429">
    <property type="entry name" value="CcO_II-like_C"/>
</dbReference>
<evidence type="ECO:0000313" key="18">
    <source>
        <dbReference type="Proteomes" id="UP000305198"/>
    </source>
</evidence>
<evidence type="ECO:0000256" key="4">
    <source>
        <dbReference type="ARBA" id="ARBA00022660"/>
    </source>
</evidence>
<reference evidence="17 18" key="1">
    <citation type="submission" date="2019-04" db="EMBL/GenBank/DDBJ databases">
        <title>Crypto-aerobic microbial life in anoxic (sulfidic) marine sediments.</title>
        <authorList>
            <person name="Bhattacharya S."/>
            <person name="Roy C."/>
            <person name="Mondal N."/>
            <person name="Sarkar J."/>
            <person name="Mandal S."/>
            <person name="Rameez M.J."/>
            <person name="Ghosh W."/>
        </authorList>
    </citation>
    <scope>NUCLEOTIDE SEQUENCE [LARGE SCALE GENOMIC DNA]</scope>
    <source>
        <strain evidence="17 18">SBBB</strain>
    </source>
</reference>
<dbReference type="PANTHER" id="PTHR22888">
    <property type="entry name" value="CYTOCHROME C OXIDASE, SUBUNIT II"/>
    <property type="match status" value="1"/>
</dbReference>
<evidence type="ECO:0000256" key="12">
    <source>
        <dbReference type="ARBA" id="ARBA00031399"/>
    </source>
</evidence>
<keyword evidence="5 15" id="KW-0812">Transmembrane</keyword>
<dbReference type="InterPro" id="IPR034236">
    <property type="entry name" value="CuRO_CcO_Caa3_II"/>
</dbReference>
<dbReference type="Proteomes" id="UP000305198">
    <property type="component" value="Unassembled WGS sequence"/>
</dbReference>
<feature type="transmembrane region" description="Helical" evidence="15">
    <location>
        <begin position="39"/>
        <end position="58"/>
    </location>
</feature>
<evidence type="ECO:0000313" key="17">
    <source>
        <dbReference type="EMBL" id="TKA92091.1"/>
    </source>
</evidence>
<dbReference type="PROSITE" id="PS00078">
    <property type="entry name" value="COX2"/>
    <property type="match status" value="1"/>
</dbReference>
<feature type="transmembrane region" description="Helical" evidence="15">
    <location>
        <begin position="113"/>
        <end position="134"/>
    </location>
</feature>
<evidence type="ECO:0000256" key="15">
    <source>
        <dbReference type="SAM" id="Phobius"/>
    </source>
</evidence>
<keyword evidence="8 15" id="KW-1133">Transmembrane helix</keyword>
<evidence type="ECO:0000256" key="1">
    <source>
        <dbReference type="ARBA" id="ARBA00004141"/>
    </source>
</evidence>
<dbReference type="PROSITE" id="PS50857">
    <property type="entry name" value="COX2_CUA"/>
    <property type="match status" value="1"/>
</dbReference>
<evidence type="ECO:0000256" key="13">
    <source>
        <dbReference type="ARBA" id="ARBA00047816"/>
    </source>
</evidence>
<evidence type="ECO:0000256" key="7">
    <source>
        <dbReference type="ARBA" id="ARBA00022982"/>
    </source>
</evidence>
<keyword evidence="17" id="KW-0560">Oxidoreductase</keyword>
<keyword evidence="4" id="KW-0679">Respiratory chain</keyword>
<evidence type="ECO:0000256" key="3">
    <source>
        <dbReference type="ARBA" id="ARBA00022448"/>
    </source>
</evidence>
<keyword evidence="10 15" id="KW-0472">Membrane</keyword>
<keyword evidence="9" id="KW-0186">Copper</keyword>
<gene>
    <name evidence="17" type="primary">coxB</name>
    <name evidence="17" type="ORF">FA869_06760</name>
</gene>
<dbReference type="GO" id="GO:0042773">
    <property type="term" value="P:ATP synthesis coupled electron transport"/>
    <property type="evidence" value="ECO:0007669"/>
    <property type="project" value="TreeGrafter"/>
</dbReference>
<comment type="catalytic activity">
    <reaction evidence="13">
        <text>4 Fe(II)-[cytochrome c] + O2 + 8 H(+)(in) = 4 Fe(III)-[cytochrome c] + 2 H2O + 4 H(+)(out)</text>
        <dbReference type="Rhea" id="RHEA:11436"/>
        <dbReference type="Rhea" id="RHEA-COMP:10350"/>
        <dbReference type="Rhea" id="RHEA-COMP:14399"/>
        <dbReference type="ChEBI" id="CHEBI:15377"/>
        <dbReference type="ChEBI" id="CHEBI:15378"/>
        <dbReference type="ChEBI" id="CHEBI:15379"/>
        <dbReference type="ChEBI" id="CHEBI:29033"/>
        <dbReference type="ChEBI" id="CHEBI:29034"/>
        <dbReference type="EC" id="7.1.1.9"/>
    </reaction>
</comment>
<dbReference type="InterPro" id="IPR045187">
    <property type="entry name" value="CcO_II"/>
</dbReference>
<dbReference type="SUPFAM" id="SSF49503">
    <property type="entry name" value="Cupredoxins"/>
    <property type="match status" value="1"/>
</dbReference>
<dbReference type="NCBIfam" id="TIGR02866">
    <property type="entry name" value="CoxB"/>
    <property type="match status" value="1"/>
</dbReference>
<dbReference type="Pfam" id="PF00116">
    <property type="entry name" value="COX2"/>
    <property type="match status" value="1"/>
</dbReference>
<evidence type="ECO:0000256" key="14">
    <source>
        <dbReference type="SAM" id="MobiDB-lite"/>
    </source>
</evidence>
<evidence type="ECO:0000256" key="11">
    <source>
        <dbReference type="ARBA" id="ARBA00024688"/>
    </source>
</evidence>
<evidence type="ECO:0000256" key="6">
    <source>
        <dbReference type="ARBA" id="ARBA00022723"/>
    </source>
</evidence>
<dbReference type="GO" id="GO:0005507">
    <property type="term" value="F:copper ion binding"/>
    <property type="evidence" value="ECO:0007669"/>
    <property type="project" value="InterPro"/>
</dbReference>
<dbReference type="GO" id="GO:0016020">
    <property type="term" value="C:membrane"/>
    <property type="evidence" value="ECO:0007669"/>
    <property type="project" value="UniProtKB-SubCell"/>
</dbReference>
<dbReference type="InterPro" id="IPR001505">
    <property type="entry name" value="Copper_CuA"/>
</dbReference>
<protein>
    <recommendedName>
        <fullName evidence="12">Cytochrome aa3 subunit 2</fullName>
    </recommendedName>
</protein>
<proteinExistence type="inferred from homology"/>
<dbReference type="InterPro" id="IPR014222">
    <property type="entry name" value="Cyt_c_oxidase_su2"/>
</dbReference>
<evidence type="ECO:0000256" key="9">
    <source>
        <dbReference type="ARBA" id="ARBA00023008"/>
    </source>
</evidence>
<evidence type="ECO:0000259" key="16">
    <source>
        <dbReference type="PROSITE" id="PS50857"/>
    </source>
</evidence>
<sequence>MNRVTANRHFAGDGFGHHGKEPPEQPNRPRIGRSSASSLAAWAGLGLLSGCTGPYSALDPAGPSAAGAAGLWWAMAGFSVVTLVVVVSLWLYALRRRPGEVSDEQAQRIQNRWVIGGGLILPIASITALLAFGIPIGHRMLPLPLAEEEPLRIDVTARQWWWDVSYPASGIRLRDELHIPAGMPVDLHLTSEDVIHSFWVPRLGGKLDMLPGRTNVLRLRADEPGLYYGQCAEYCGTGHAHMKFTVRAHAPGEFDAWLEGATVDE</sequence>
<evidence type="ECO:0000256" key="8">
    <source>
        <dbReference type="ARBA" id="ARBA00022989"/>
    </source>
</evidence>
<evidence type="ECO:0000256" key="10">
    <source>
        <dbReference type="ARBA" id="ARBA00023136"/>
    </source>
</evidence>
<keyword evidence="6" id="KW-0479">Metal-binding</keyword>
<dbReference type="InterPro" id="IPR008972">
    <property type="entry name" value="Cupredoxin"/>
</dbReference>
<dbReference type="PANTHER" id="PTHR22888:SF9">
    <property type="entry name" value="CYTOCHROME C OXIDASE SUBUNIT 2"/>
    <property type="match status" value="1"/>
</dbReference>
<accession>A0A4U0YQX0</accession>
<feature type="transmembrane region" description="Helical" evidence="15">
    <location>
        <begin position="70"/>
        <end position="92"/>
    </location>
</feature>
<dbReference type="EMBL" id="SWAV01000002">
    <property type="protein sequence ID" value="TKA92091.1"/>
    <property type="molecule type" value="Genomic_DNA"/>
</dbReference>
<dbReference type="Gene3D" id="2.60.40.420">
    <property type="entry name" value="Cupredoxins - blue copper proteins"/>
    <property type="match status" value="1"/>
</dbReference>
<comment type="caution">
    <text evidence="17">The sequence shown here is derived from an EMBL/GenBank/DDBJ whole genome shotgun (WGS) entry which is preliminary data.</text>
</comment>
<comment type="function">
    <text evidence="11">Subunits I and II form the functional core of the enzyme complex. Electrons originating in cytochrome c are transferred via heme a and Cu(A) to the binuclear center formed by heme a3 and Cu(B).</text>
</comment>
<dbReference type="AlphaFoldDB" id="A0A4U0YQX0"/>
<dbReference type="GO" id="GO:0004129">
    <property type="term" value="F:cytochrome-c oxidase activity"/>
    <property type="evidence" value="ECO:0007669"/>
    <property type="project" value="UniProtKB-EC"/>
</dbReference>
<dbReference type="CDD" id="cd04213">
    <property type="entry name" value="CuRO_CcO_Caa3_II"/>
    <property type="match status" value="1"/>
</dbReference>
<dbReference type="GO" id="GO:0016491">
    <property type="term" value="F:oxidoreductase activity"/>
    <property type="evidence" value="ECO:0007669"/>
    <property type="project" value="UniProtKB-KW"/>
</dbReference>
<keyword evidence="7" id="KW-0249">Electron transport</keyword>
<comment type="subcellular location">
    <subcellularLocation>
        <location evidence="1">Membrane</location>
        <topology evidence="1">Multi-pass membrane protein</topology>
    </subcellularLocation>
</comment>
<name>A0A4U0YQX0_9GAMM</name>
<evidence type="ECO:0000256" key="5">
    <source>
        <dbReference type="ARBA" id="ARBA00022692"/>
    </source>
</evidence>
<evidence type="ECO:0000256" key="2">
    <source>
        <dbReference type="ARBA" id="ARBA00007866"/>
    </source>
</evidence>
<feature type="domain" description="Cytochrome oxidase subunit II copper A binding" evidence="16">
    <location>
        <begin position="148"/>
        <end position="260"/>
    </location>
</feature>
<keyword evidence="3" id="KW-0813">Transport</keyword>
<comment type="similarity">
    <text evidence="2">Belongs to the cytochrome c oxidase subunit 2 family.</text>
</comment>
<feature type="region of interest" description="Disordered" evidence="14">
    <location>
        <begin position="1"/>
        <end position="32"/>
    </location>
</feature>
<organism evidence="17 18">
    <name type="scientific">Halopseudomonas bauzanensis</name>
    <dbReference type="NCBI Taxonomy" id="653930"/>
    <lineage>
        <taxon>Bacteria</taxon>
        <taxon>Pseudomonadati</taxon>
        <taxon>Pseudomonadota</taxon>
        <taxon>Gammaproteobacteria</taxon>
        <taxon>Pseudomonadales</taxon>
        <taxon>Pseudomonadaceae</taxon>
        <taxon>Halopseudomonas</taxon>
    </lineage>
</organism>